<dbReference type="InterPro" id="IPR045175">
    <property type="entry name" value="M28_fam"/>
</dbReference>
<dbReference type="SUPFAM" id="SSF53187">
    <property type="entry name" value="Zn-dependent exopeptidases"/>
    <property type="match status" value="1"/>
</dbReference>
<gene>
    <name evidence="3" type="ORF">JOF56_009783</name>
</gene>
<evidence type="ECO:0000313" key="3">
    <source>
        <dbReference type="EMBL" id="MBP2329398.1"/>
    </source>
</evidence>
<dbReference type="Proteomes" id="UP001519332">
    <property type="component" value="Unassembled WGS sequence"/>
</dbReference>
<dbReference type="PANTHER" id="PTHR12147">
    <property type="entry name" value="METALLOPEPTIDASE M28 FAMILY MEMBER"/>
    <property type="match status" value="1"/>
</dbReference>
<sequence length="734" mass="78254">MSAAVHGTFALRPPRAAGWDTPSTRFSSARACRHLPAIASSPHPTGSPENDRVREYVLRELKELGFDVEIQDAFATNDLGPTPYGPRYLTAGRVRNIIARRPGASEGRAVLLMTHYDSVAQGSGASDPGAPLAAMLEALRVLAADKQPRNDLVVVVSDGEEAGLLGAKAFFDEHPLARDVVVACNFDARGTSGPVLMFEAGPSNSTVIRELARSGAPVFASSLFDEIYRRMDNATDFTIAKQRGTAGLNFAHINGFVHYHGPHDDIEHVDLGSVQHHGELMLSVARRLLALDTAQASSSSDDVFFTLGAGRLVRYRTALALPLAVGATAAWAAAAAVVWRRNRFTAKQLGTAAAKIAGKLALSAASTTMVMQTIGNRNPEFRRHGDVKDSHDIYLAITASAVGAVGALPTKDAARIVVATAPLAVASVASALRMPGATYLSTWPLLGGVAALAACAMKQRGLGYAVVRSAAALPAAMILVPLSRLMFHGLTPRLSGAAAVVLHLSGELAAVAMPHRIRSAVRLAAFGLSTMAVVRRLTGKAPQGPRPENLSYLLDADQATARWISSDDQPTLAIRTHLGTSPDRVSLERYFPGWRREFLSAPAIAHDIPEPTVQVVRSERVTGGRRVELVVGSRRSARQISIAIREGMVRGWRVEGRPGPASDAGHGPWELWLHAMPDREVHIELDLPESPVDIRVLDRTDGLPDGGPEIPHPAAALDVETWGNATIVSRVARI</sequence>
<keyword evidence="1" id="KW-0812">Transmembrane</keyword>
<reference evidence="3 4" key="1">
    <citation type="submission" date="2021-03" db="EMBL/GenBank/DDBJ databases">
        <title>Sequencing the genomes of 1000 actinobacteria strains.</title>
        <authorList>
            <person name="Klenk H.-P."/>
        </authorList>
    </citation>
    <scope>NUCLEOTIDE SEQUENCE [LARGE SCALE GENOMIC DNA]</scope>
    <source>
        <strain evidence="3 4">DSM 46670</strain>
    </source>
</reference>
<accession>A0ABS4TYC7</accession>
<dbReference type="PANTHER" id="PTHR12147:SF26">
    <property type="entry name" value="PEPTIDASE M28 DOMAIN-CONTAINING PROTEIN"/>
    <property type="match status" value="1"/>
</dbReference>
<keyword evidence="1" id="KW-1133">Transmembrane helix</keyword>
<dbReference type="EMBL" id="JAGINW010000001">
    <property type="protein sequence ID" value="MBP2329398.1"/>
    <property type="molecule type" value="Genomic_DNA"/>
</dbReference>
<keyword evidence="4" id="KW-1185">Reference proteome</keyword>
<evidence type="ECO:0000313" key="4">
    <source>
        <dbReference type="Proteomes" id="UP001519332"/>
    </source>
</evidence>
<evidence type="ECO:0000256" key="1">
    <source>
        <dbReference type="SAM" id="Phobius"/>
    </source>
</evidence>
<feature type="transmembrane region" description="Helical" evidence="1">
    <location>
        <begin position="462"/>
        <end position="482"/>
    </location>
</feature>
<dbReference type="Pfam" id="PF04389">
    <property type="entry name" value="Peptidase_M28"/>
    <property type="match status" value="1"/>
</dbReference>
<dbReference type="Gene3D" id="3.40.630.10">
    <property type="entry name" value="Zn peptidases"/>
    <property type="match status" value="1"/>
</dbReference>
<organism evidence="3 4">
    <name type="scientific">Kibdelosporangium banguiense</name>
    <dbReference type="NCBI Taxonomy" id="1365924"/>
    <lineage>
        <taxon>Bacteria</taxon>
        <taxon>Bacillati</taxon>
        <taxon>Actinomycetota</taxon>
        <taxon>Actinomycetes</taxon>
        <taxon>Pseudonocardiales</taxon>
        <taxon>Pseudonocardiaceae</taxon>
        <taxon>Kibdelosporangium</taxon>
    </lineage>
</organism>
<feature type="transmembrane region" description="Helical" evidence="1">
    <location>
        <begin position="319"/>
        <end position="339"/>
    </location>
</feature>
<name>A0ABS4TYC7_9PSEU</name>
<evidence type="ECO:0000259" key="2">
    <source>
        <dbReference type="Pfam" id="PF04389"/>
    </source>
</evidence>
<dbReference type="InterPro" id="IPR007484">
    <property type="entry name" value="Peptidase_M28"/>
</dbReference>
<keyword evidence="1" id="KW-0472">Membrane</keyword>
<dbReference type="RefSeq" id="WP_209646197.1">
    <property type="nucleotide sequence ID" value="NZ_JAGINW010000001.1"/>
</dbReference>
<proteinExistence type="predicted"/>
<feature type="domain" description="Peptidase M28" evidence="2">
    <location>
        <begin position="96"/>
        <end position="284"/>
    </location>
</feature>
<comment type="caution">
    <text evidence="3">The sequence shown here is derived from an EMBL/GenBank/DDBJ whole genome shotgun (WGS) entry which is preliminary data.</text>
</comment>
<protein>
    <recommendedName>
        <fullName evidence="2">Peptidase M28 domain-containing protein</fullName>
    </recommendedName>
</protein>